<organism evidence="1 2">
    <name type="scientific">Adineta steineri</name>
    <dbReference type="NCBI Taxonomy" id="433720"/>
    <lineage>
        <taxon>Eukaryota</taxon>
        <taxon>Metazoa</taxon>
        <taxon>Spiralia</taxon>
        <taxon>Gnathifera</taxon>
        <taxon>Rotifera</taxon>
        <taxon>Eurotatoria</taxon>
        <taxon>Bdelloidea</taxon>
        <taxon>Adinetida</taxon>
        <taxon>Adinetidae</taxon>
        <taxon>Adineta</taxon>
    </lineage>
</organism>
<gene>
    <name evidence="1" type="ORF">JYZ213_LOCUS2303</name>
</gene>
<name>A0A813P0G2_9BILA</name>
<dbReference type="Proteomes" id="UP000663845">
    <property type="component" value="Unassembled WGS sequence"/>
</dbReference>
<evidence type="ECO:0000313" key="2">
    <source>
        <dbReference type="Proteomes" id="UP000663845"/>
    </source>
</evidence>
<evidence type="ECO:0000313" key="1">
    <source>
        <dbReference type="EMBL" id="CAF0747956.1"/>
    </source>
</evidence>
<protein>
    <submittedName>
        <fullName evidence="1">Uncharacterized protein</fullName>
    </submittedName>
</protein>
<dbReference type="AlphaFoldDB" id="A0A813P0G2"/>
<proteinExistence type="predicted"/>
<reference evidence="1" key="1">
    <citation type="submission" date="2021-02" db="EMBL/GenBank/DDBJ databases">
        <authorList>
            <person name="Nowell W R."/>
        </authorList>
    </citation>
    <scope>NUCLEOTIDE SEQUENCE</scope>
</reference>
<sequence length="268" mass="31118">MHLHFRHAHNKKFFYIYRILKRIQLINVTLTDDQFGDENIIVDDSPFKSTLIYVNSEGVSVDLLQLYGAQTHMGHYVALVMDKLFTFEEITTITKDELISIFSSWIKNPFIPVELSKKKINVALNGDQFGDENIIVDDSPFKSTLIYVNSEGVSVDLLQLYGAQTHMGRYVALEMDKLFMFEEITTITKDELIKDERYLIIKEAVRSRFKLNYEMLRSEWSNLHECILQKRRNELKEKESNAGNVTVQPAPQVALQNSFDDFIDSFAN</sequence>
<comment type="caution">
    <text evidence="1">The sequence shown here is derived from an EMBL/GenBank/DDBJ whole genome shotgun (WGS) entry which is preliminary data.</text>
</comment>
<dbReference type="EMBL" id="CAJNOG010000011">
    <property type="protein sequence ID" value="CAF0747956.1"/>
    <property type="molecule type" value="Genomic_DNA"/>
</dbReference>
<accession>A0A813P0G2</accession>